<feature type="compositionally biased region" description="Low complexity" evidence="4">
    <location>
        <begin position="56"/>
        <end position="79"/>
    </location>
</feature>
<dbReference type="GO" id="GO:0000398">
    <property type="term" value="P:mRNA splicing, via spliceosome"/>
    <property type="evidence" value="ECO:0007669"/>
    <property type="project" value="InterPro"/>
</dbReference>
<dbReference type="Gene3D" id="2.30.30.140">
    <property type="match status" value="1"/>
</dbReference>
<evidence type="ECO:0000313" key="7">
    <source>
        <dbReference type="Proteomes" id="UP000593564"/>
    </source>
</evidence>
<comment type="subcellular location">
    <subcellularLocation>
        <location evidence="1">Nucleus</location>
    </subcellularLocation>
</comment>
<dbReference type="Pfam" id="PF25088">
    <property type="entry name" value="GPKOW_C"/>
    <property type="match status" value="1"/>
</dbReference>
<dbReference type="PANTHER" id="PTHR15818:SF2">
    <property type="entry name" value="G-PATCH DOMAIN AND KOW MOTIFS-CONTAINING PROTEIN"/>
    <property type="match status" value="1"/>
</dbReference>
<feature type="domain" description="G-patch" evidence="5">
    <location>
        <begin position="229"/>
        <end position="275"/>
    </location>
</feature>
<name>A0A7J7HS13_CAMSI</name>
<organism evidence="6 7">
    <name type="scientific">Camellia sinensis</name>
    <name type="common">Tea plant</name>
    <name type="synonym">Thea sinensis</name>
    <dbReference type="NCBI Taxonomy" id="4442"/>
    <lineage>
        <taxon>Eukaryota</taxon>
        <taxon>Viridiplantae</taxon>
        <taxon>Streptophyta</taxon>
        <taxon>Embryophyta</taxon>
        <taxon>Tracheophyta</taxon>
        <taxon>Spermatophyta</taxon>
        <taxon>Magnoliopsida</taxon>
        <taxon>eudicotyledons</taxon>
        <taxon>Gunneridae</taxon>
        <taxon>Pentapetalae</taxon>
        <taxon>asterids</taxon>
        <taxon>Ericales</taxon>
        <taxon>Theaceae</taxon>
        <taxon>Camellia</taxon>
    </lineage>
</organism>
<evidence type="ECO:0000256" key="3">
    <source>
        <dbReference type="ARBA" id="ARBA00023242"/>
    </source>
</evidence>
<reference evidence="6 7" key="2">
    <citation type="submission" date="2020-07" db="EMBL/GenBank/DDBJ databases">
        <title>Genome assembly of wild tea tree DASZ reveals pedigree and selection history of tea varieties.</title>
        <authorList>
            <person name="Zhang W."/>
        </authorList>
    </citation>
    <scope>NUCLEOTIDE SEQUENCE [LARGE SCALE GENOMIC DNA]</scope>
    <source>
        <strain evidence="7">cv. G240</strain>
        <tissue evidence="6">Leaf</tissue>
    </source>
</reference>
<comment type="caution">
    <text evidence="6">The sequence shown here is derived from an EMBL/GenBank/DDBJ whole genome shotgun (WGS) entry which is preliminary data.</text>
</comment>
<dbReference type="SMART" id="SM00443">
    <property type="entry name" value="G_patch"/>
    <property type="match status" value="1"/>
</dbReference>
<feature type="compositionally biased region" description="Low complexity" evidence="4">
    <location>
        <begin position="188"/>
        <end position="197"/>
    </location>
</feature>
<keyword evidence="7" id="KW-1185">Reference proteome</keyword>
<dbReference type="GO" id="GO:0003676">
    <property type="term" value="F:nucleic acid binding"/>
    <property type="evidence" value="ECO:0007669"/>
    <property type="project" value="InterPro"/>
</dbReference>
<dbReference type="InterPro" id="IPR026822">
    <property type="entry name" value="Spp2/MOS2_G-patch"/>
</dbReference>
<feature type="region of interest" description="Disordered" evidence="4">
    <location>
        <begin position="56"/>
        <end position="90"/>
    </location>
</feature>
<dbReference type="PANTHER" id="PTHR15818">
    <property type="entry name" value="G PATCH AND KOW-CONTAINING"/>
    <property type="match status" value="1"/>
</dbReference>
<dbReference type="InterPro" id="IPR005824">
    <property type="entry name" value="KOW"/>
</dbReference>
<evidence type="ECO:0000259" key="5">
    <source>
        <dbReference type="PROSITE" id="PS50174"/>
    </source>
</evidence>
<gene>
    <name evidence="6" type="ORF">HYC85_008013</name>
</gene>
<feature type="region of interest" description="Disordered" evidence="4">
    <location>
        <begin position="381"/>
        <end position="441"/>
    </location>
</feature>
<dbReference type="PROSITE" id="PS50174">
    <property type="entry name" value="G_PATCH"/>
    <property type="match status" value="1"/>
</dbReference>
<evidence type="ECO:0000256" key="2">
    <source>
        <dbReference type="ARBA" id="ARBA00010966"/>
    </source>
</evidence>
<reference evidence="7" key="1">
    <citation type="journal article" date="2020" name="Nat. Commun.">
        <title>Genome assembly of wild tea tree DASZ reveals pedigree and selection history of tea varieties.</title>
        <authorList>
            <person name="Zhang W."/>
            <person name="Zhang Y."/>
            <person name="Qiu H."/>
            <person name="Guo Y."/>
            <person name="Wan H."/>
            <person name="Zhang X."/>
            <person name="Scossa F."/>
            <person name="Alseekh S."/>
            <person name="Zhang Q."/>
            <person name="Wang P."/>
            <person name="Xu L."/>
            <person name="Schmidt M.H."/>
            <person name="Jia X."/>
            <person name="Li D."/>
            <person name="Zhu A."/>
            <person name="Guo F."/>
            <person name="Chen W."/>
            <person name="Ni D."/>
            <person name="Usadel B."/>
            <person name="Fernie A.R."/>
            <person name="Wen W."/>
        </authorList>
    </citation>
    <scope>NUCLEOTIDE SEQUENCE [LARGE SCALE GENOMIC DNA]</scope>
    <source>
        <strain evidence="7">cv. G240</strain>
    </source>
</reference>
<dbReference type="InterPro" id="IPR000467">
    <property type="entry name" value="G_patch_dom"/>
</dbReference>
<dbReference type="SMART" id="SM00739">
    <property type="entry name" value="KOW"/>
    <property type="match status" value="2"/>
</dbReference>
<dbReference type="SUPFAM" id="SSF50104">
    <property type="entry name" value="Translation proteins SH3-like domain"/>
    <property type="match status" value="1"/>
</dbReference>
<feature type="compositionally biased region" description="Basic and acidic residues" evidence="4">
    <location>
        <begin position="390"/>
        <end position="400"/>
    </location>
</feature>
<evidence type="ECO:0000313" key="6">
    <source>
        <dbReference type="EMBL" id="KAF5955157.1"/>
    </source>
</evidence>
<protein>
    <recommendedName>
        <fullName evidence="5">G-patch domain-containing protein</fullName>
    </recommendedName>
</protein>
<dbReference type="InterPro" id="IPR008991">
    <property type="entry name" value="Translation_prot_SH3-like_sf"/>
</dbReference>
<evidence type="ECO:0000256" key="4">
    <source>
        <dbReference type="SAM" id="MobiDB-lite"/>
    </source>
</evidence>
<dbReference type="GO" id="GO:0005681">
    <property type="term" value="C:spliceosomal complex"/>
    <property type="evidence" value="ECO:0007669"/>
    <property type="project" value="TreeGrafter"/>
</dbReference>
<evidence type="ECO:0000256" key="1">
    <source>
        <dbReference type="ARBA" id="ARBA00004123"/>
    </source>
</evidence>
<feature type="region of interest" description="Disordered" evidence="4">
    <location>
        <begin position="154"/>
        <end position="197"/>
    </location>
</feature>
<dbReference type="Pfam" id="PF12656">
    <property type="entry name" value="G-patch_2"/>
    <property type="match status" value="1"/>
</dbReference>
<feature type="compositionally biased region" description="Polar residues" evidence="4">
    <location>
        <begin position="154"/>
        <end position="181"/>
    </location>
</feature>
<sequence length="565" mass="63274">MVVAGGAWWRVSGRWVVVAAAAAAATRDGWWWRVGGKWIKAAIVNNTPPITMKLSFSLSSKPSSKQQQQQQPNSKPLQKFNTDDDDNRDSANKEYLTEFDASKSLIESQNSKKLVIPPKPNEWRPHKKMKNLDLPLQSSSSSTPQDLQFELESTATTDADPNNMSYGLNLRNSNTDDANNSESDDVKPQPQHQPQRPIPIESVMLHKLKEDLKRLPDDRGIDEYADMPVEGFGAALLAGYGWYEGRGIGRNVKDDVKVVQYERRTAKEGLGFVTDMPVINNNNNTSSSNAMNKEKELRNIRRGGEEQEGRFRVGKDVRIIGGRDIGLKGRIVEVMGNDLVVLKLSGRKEEVKVRIGNVAELGSVEEERCLRKLKELRIQGSKGEVSGSDGDGKRVKDSPSGRRRSHRQNKEEEGIEEQRKDDKRSGEEGRGSQPREELRTTNQVRWLSSHIRVRIISKDLKGGRLYLKKGEVVDVVGLTTCDISMDDTRELIQGVDQDLLETALPRRGGPVLVLYGKHKGVYGSLVEKDVENETAVVRDADTHVLLNVRLEQIAEYIGDPSYIGY</sequence>
<accession>A0A7J7HS13</accession>
<dbReference type="EMBL" id="JACBKZ010000003">
    <property type="protein sequence ID" value="KAF5955157.1"/>
    <property type="molecule type" value="Genomic_DNA"/>
</dbReference>
<proteinExistence type="inferred from homology"/>
<dbReference type="Proteomes" id="UP000593564">
    <property type="component" value="Unassembled WGS sequence"/>
</dbReference>
<comment type="similarity">
    <text evidence="2">Belongs to the MOS2 family.</text>
</comment>
<feature type="compositionally biased region" description="Basic and acidic residues" evidence="4">
    <location>
        <begin position="408"/>
        <end position="439"/>
    </location>
</feature>
<dbReference type="InterPro" id="IPR045166">
    <property type="entry name" value="Spp2-like"/>
</dbReference>
<dbReference type="AlphaFoldDB" id="A0A7J7HS13"/>
<keyword evidence="3" id="KW-0539">Nucleus</keyword>